<comment type="function">
    <text evidence="8">E3 ubiquitin-protein ligase. Component of the ribosome quality control complex (RQC), a ribosome-associated complex that mediates ubiquitination and extraction of incompletely synthesized nascent chains for proteasomal degradation.</text>
</comment>
<comment type="similarity">
    <text evidence="2 8">Belongs to the LTN1 family.</text>
</comment>
<dbReference type="Pfam" id="PF13639">
    <property type="entry name" value="zf-RING_2"/>
    <property type="match status" value="1"/>
</dbReference>
<evidence type="ECO:0000256" key="4">
    <source>
        <dbReference type="ARBA" id="ARBA00022771"/>
    </source>
</evidence>
<dbReference type="GO" id="GO:0005829">
    <property type="term" value="C:cytosol"/>
    <property type="evidence" value="ECO:0007669"/>
    <property type="project" value="UniProtKB-SubCell"/>
</dbReference>
<dbReference type="EC" id="2.3.2.27" evidence="8"/>
<keyword evidence="4 7" id="KW-0863">Zinc-finger</keyword>
<keyword evidence="8" id="KW-0479">Metal-binding</keyword>
<feature type="domain" description="RING-type" evidence="9">
    <location>
        <begin position="1223"/>
        <end position="1270"/>
    </location>
</feature>
<evidence type="ECO:0000256" key="1">
    <source>
        <dbReference type="ARBA" id="ARBA00004514"/>
    </source>
</evidence>
<dbReference type="InterPro" id="IPR013083">
    <property type="entry name" value="Znf_RING/FYVE/PHD"/>
</dbReference>
<dbReference type="PANTHER" id="PTHR12389">
    <property type="entry name" value="ZINC FINGER PROTEIN 294"/>
    <property type="match status" value="1"/>
</dbReference>
<dbReference type="SUPFAM" id="SSF57850">
    <property type="entry name" value="RING/U-box"/>
    <property type="match status" value="1"/>
</dbReference>
<evidence type="ECO:0000256" key="8">
    <source>
        <dbReference type="RuleBase" id="RU367090"/>
    </source>
</evidence>
<dbReference type="AlphaFoldDB" id="A0AAV1IZY3"/>
<dbReference type="Gene3D" id="3.30.40.10">
    <property type="entry name" value="Zinc/RING finger domain, C3HC4 (zinc finger)"/>
    <property type="match status" value="1"/>
</dbReference>
<comment type="subcellular location">
    <subcellularLocation>
        <location evidence="1">Cytoplasm</location>
        <location evidence="1">Cytosol</location>
    </subcellularLocation>
</comment>
<organism evidence="10 11">
    <name type="scientific">Leptosia nina</name>
    <dbReference type="NCBI Taxonomy" id="320188"/>
    <lineage>
        <taxon>Eukaryota</taxon>
        <taxon>Metazoa</taxon>
        <taxon>Ecdysozoa</taxon>
        <taxon>Arthropoda</taxon>
        <taxon>Hexapoda</taxon>
        <taxon>Insecta</taxon>
        <taxon>Pterygota</taxon>
        <taxon>Neoptera</taxon>
        <taxon>Endopterygota</taxon>
        <taxon>Lepidoptera</taxon>
        <taxon>Glossata</taxon>
        <taxon>Ditrysia</taxon>
        <taxon>Papilionoidea</taxon>
        <taxon>Pieridae</taxon>
        <taxon>Pierinae</taxon>
        <taxon>Leptosia</taxon>
    </lineage>
</organism>
<comment type="caution">
    <text evidence="10">The sequence shown here is derived from an EMBL/GenBank/DDBJ whole genome shotgun (WGS) entry which is preliminary data.</text>
</comment>
<keyword evidence="8" id="KW-0833">Ubl conjugation pathway</keyword>
<evidence type="ECO:0000259" key="9">
    <source>
        <dbReference type="PROSITE" id="PS50089"/>
    </source>
</evidence>
<evidence type="ECO:0000256" key="3">
    <source>
        <dbReference type="ARBA" id="ARBA00017157"/>
    </source>
</evidence>
<evidence type="ECO:0000313" key="11">
    <source>
        <dbReference type="Proteomes" id="UP001497472"/>
    </source>
</evidence>
<comment type="catalytic activity">
    <reaction evidence="8">
        <text>S-ubiquitinyl-[E2 ubiquitin-conjugating enzyme]-L-cysteine + [acceptor protein]-L-lysine = [E2 ubiquitin-conjugating enzyme]-L-cysteine + N(6)-ubiquitinyl-[acceptor protein]-L-lysine.</text>
        <dbReference type="EC" id="2.3.2.27"/>
    </reaction>
</comment>
<evidence type="ECO:0000256" key="2">
    <source>
        <dbReference type="ARBA" id="ARBA00007997"/>
    </source>
</evidence>
<dbReference type="InterPro" id="IPR039804">
    <property type="entry name" value="RING-CH-C4HC3_LTN1"/>
</dbReference>
<comment type="subunit">
    <text evidence="8">Component of the ribosome quality control complex (RQC).</text>
</comment>
<keyword evidence="11" id="KW-1185">Reference proteome</keyword>
<sequence>MASIVKYWIKQFAETKEDVYDKLTRNYWQNFGMTVVMQIERLPSEEADVESLVREQTVMFTSLKVQNDRKKSIRFEGDLDKDVSEPIVEYSKLTLDVYEHSMKDLLYKTCCAYFEHAEKKKCRAIFPSLVDFLMKFGSEDMFVSVARSYKLGSGFALYDGILRGWLASDSMRSRALAQLIFIMSKTFSDRELELLFHSFQQMSPVAVEWCISLSLSPEMLVRPAASKWLRSALVKQTLLSLCRRGDEAGSRLVLDCLASYEGDLCVGEQTAQSIVSTLTDTVSPERCKLAADVCRALASTDFAETSLPLAMRIFDLALEHLSKDKDTYTEEEVEDQAEVETLRASVWQAVLDAWSSVAGPALCEVAIPAIYKHLLEDEDTLDTQLIERLVSLCPFLTDYDDIEDLIDQIFNIPIESSDTAVRTFALRQDCVYGRLSCPLETVETKRLIEIAEDNTLRDLERRDVVLFTRCLVLRAGFFKEVIADGRENDARLTNPISFDHVLMRLLEDTAIISSLCDGYAFANFYDILKQCKVYMDAKINDIIDTYDNDGEYLRHMLSLLLNKSTDVGFYWIQAYKLLKNRAHKALDLNLDTELMATVDVAMCSASNIKNWSQLEFSTRIDMLNEIVTQNGYYHILEGYKNKTQDADLKSSYFPMVRSWCVAHDLTSNAEENVGRREQFADKVHEALSTLSLVPIMDDYYKYGEKMFNDRDYTKESWRMTCCQSTLLDCLGAMVDSRGWDMDSHEWDFVNIVLCSVLTSLTLTPQLGCTKLAMITRPALKLFRSVITFVNNVREECVKREPRAHIAELPTEWRDIFAPTAFTDIVALLSHVLRSAEDTTMTVCYVATIDELIGAVRLINWDLTSAEKKQKEHSLDTLASLAIHVLSQDVPSAYKYLAFAAVRMLSKPLVLDDVEKLSQAGERSEREGDEDETIISLSLARYYDALRIQLVQLDGLLQEDSKIEDESVDKSALCSASLSFLLTALAALMQSELARGDLVHHYINSFGESELISCIVLVSMRLLPADVLRAASNDSPTAALSDNTLDHFTGDPKLSVHDADIMSIVHATSCRVLYSTMRAASGSVRSYWSSMSARRAATLRRIVIHAIAQPLIDEQLQHLRYHNSILEDAEVYIWRSQGGKHSRGECVVRCVATAEERALELAISLSEAHPLDPPRPVPVAAAPVPTHRLHFIRVYLAYQNGWVINALKMWTEMVRSRVESAAQCYICYCRLHPTTGKLPNVPCYTCNNRFHSHCLRKWFKTSKKSNCPLCRTVF</sequence>
<keyword evidence="5 8" id="KW-0862">Zinc</keyword>
<dbReference type="GO" id="GO:0008270">
    <property type="term" value="F:zinc ion binding"/>
    <property type="evidence" value="ECO:0007669"/>
    <property type="project" value="UniProtKB-KW"/>
</dbReference>
<evidence type="ECO:0000256" key="7">
    <source>
        <dbReference type="PROSITE-ProRule" id="PRU00175"/>
    </source>
</evidence>
<dbReference type="EMBL" id="CAVLEF010000003">
    <property type="protein sequence ID" value="CAK1542812.1"/>
    <property type="molecule type" value="Genomic_DNA"/>
</dbReference>
<dbReference type="SMART" id="SM01197">
    <property type="entry name" value="FANCL_C"/>
    <property type="match status" value="1"/>
</dbReference>
<dbReference type="PROSITE" id="PS50089">
    <property type="entry name" value="ZF_RING_2"/>
    <property type="match status" value="1"/>
</dbReference>
<reference evidence="10 11" key="1">
    <citation type="submission" date="2023-11" db="EMBL/GenBank/DDBJ databases">
        <authorList>
            <person name="Okamura Y."/>
        </authorList>
    </citation>
    <scope>NUCLEOTIDE SEQUENCE [LARGE SCALE GENOMIC DNA]</scope>
</reference>
<dbReference type="CDD" id="cd16491">
    <property type="entry name" value="RING-CH-C4HC3_LTN1"/>
    <property type="match status" value="1"/>
</dbReference>
<protein>
    <recommendedName>
        <fullName evidence="3 8">E3 ubiquitin-protein ligase listerin</fullName>
        <ecNumber evidence="8">2.3.2.27</ecNumber>
    </recommendedName>
    <alternativeName>
        <fullName evidence="6 8">RING-type E3 ubiquitin transferase listerin</fullName>
    </alternativeName>
</protein>
<keyword evidence="8" id="KW-0808">Transferase</keyword>
<dbReference type="PANTHER" id="PTHR12389:SF0">
    <property type="entry name" value="E3 UBIQUITIN-PROTEIN LIGASE LISTERIN"/>
    <property type="match status" value="1"/>
</dbReference>
<dbReference type="GO" id="GO:1990116">
    <property type="term" value="P:ribosome-associated ubiquitin-dependent protein catabolic process"/>
    <property type="evidence" value="ECO:0007669"/>
    <property type="project" value="UniProtKB-UniRule"/>
</dbReference>
<dbReference type="InterPro" id="IPR039795">
    <property type="entry name" value="LTN1/Rkr1"/>
</dbReference>
<comment type="pathway">
    <text evidence="8">Protein modification; protein ubiquitination.</text>
</comment>
<evidence type="ECO:0000256" key="6">
    <source>
        <dbReference type="ARBA" id="ARBA00032366"/>
    </source>
</evidence>
<evidence type="ECO:0000313" key="10">
    <source>
        <dbReference type="EMBL" id="CAK1542812.1"/>
    </source>
</evidence>
<dbReference type="GO" id="GO:0072344">
    <property type="term" value="P:rescue of stalled ribosome"/>
    <property type="evidence" value="ECO:0007669"/>
    <property type="project" value="UniProtKB-UniRule"/>
</dbReference>
<accession>A0AAV1IZY3</accession>
<dbReference type="InterPro" id="IPR001841">
    <property type="entry name" value="Znf_RING"/>
</dbReference>
<name>A0AAV1IZY3_9NEOP</name>
<dbReference type="Proteomes" id="UP001497472">
    <property type="component" value="Unassembled WGS sequence"/>
</dbReference>
<dbReference type="GO" id="GO:0043023">
    <property type="term" value="F:ribosomal large subunit binding"/>
    <property type="evidence" value="ECO:0007669"/>
    <property type="project" value="TreeGrafter"/>
</dbReference>
<proteinExistence type="inferred from homology"/>
<dbReference type="GO" id="GO:0061630">
    <property type="term" value="F:ubiquitin protein ligase activity"/>
    <property type="evidence" value="ECO:0007669"/>
    <property type="project" value="UniProtKB-UniRule"/>
</dbReference>
<gene>
    <name evidence="10" type="ORF">LNINA_LOCUS2665</name>
</gene>
<dbReference type="GO" id="GO:1990112">
    <property type="term" value="C:RQC complex"/>
    <property type="evidence" value="ECO:0007669"/>
    <property type="project" value="UniProtKB-UniRule"/>
</dbReference>
<evidence type="ECO:0000256" key="5">
    <source>
        <dbReference type="ARBA" id="ARBA00022833"/>
    </source>
</evidence>